<dbReference type="CDD" id="cd00229">
    <property type="entry name" value="SGNH_hydrolase"/>
    <property type="match status" value="1"/>
</dbReference>
<dbReference type="InterPro" id="IPR052943">
    <property type="entry name" value="TMTC_O-mannosyl-trnsfr"/>
</dbReference>
<evidence type="ECO:0000313" key="2">
    <source>
        <dbReference type="EMBL" id="QDS86525.1"/>
    </source>
</evidence>
<dbReference type="InterPro" id="IPR036514">
    <property type="entry name" value="SGNH_hydro_sf"/>
</dbReference>
<proteinExistence type="predicted"/>
<dbReference type="Proteomes" id="UP000319557">
    <property type="component" value="Chromosome"/>
</dbReference>
<dbReference type="PANTHER" id="PTHR44809">
    <property type="match status" value="1"/>
</dbReference>
<dbReference type="GO" id="GO:0016788">
    <property type="term" value="F:hydrolase activity, acting on ester bonds"/>
    <property type="evidence" value="ECO:0007669"/>
    <property type="project" value="InterPro"/>
</dbReference>
<feature type="repeat" description="TPR" evidence="1">
    <location>
        <begin position="598"/>
        <end position="631"/>
    </location>
</feature>
<dbReference type="PANTHER" id="PTHR44809:SF1">
    <property type="entry name" value="PROTEIN O-MANNOSYL-TRANSFERASE TMTC1"/>
    <property type="match status" value="1"/>
</dbReference>
<dbReference type="Gene3D" id="1.25.40.10">
    <property type="entry name" value="Tetratricopeptide repeat domain"/>
    <property type="match status" value="2"/>
</dbReference>
<sequence>MAFGVAPSSSRLGFTSGSSLFVASVDSDGATRLAIDKSRLDLFNPQSFALEKSPDTYRIFCLGGSTTYGRPYDDETSFVGFLREYLPAIDRSKDWEVINAGGISYASYRVEVLLDELIQYQPDMLVIYTGHNEFLEDRTYQRLLSVPKSVRRFAEYARRLRTVAAMEKLVQPASLDENQQSLSGEVDAILDRSIGPAAYHRDPPWRAEVLANFRSTLERILAKAEEAGVRVLLVVPADNLRDCSPFKSEHSAEITASQQREFMQLFDRGRAALDNGEPDVAVELLERATKMDPSYAAAYYYLGHAYLGVDQVAAAREAFLRARQEDVCPLRAIAEIQQIVREVGNENQVATIDFPSLLESRSEFEIPGADWFLDHVHPTIDGHAFLAENIVDRLADAGIVAPHTGWDASEFASIAGLRKQQIDPQKHAVSLKNLAKVFSWAGKVEEADRLAQQAGEILGDDAESQVMSGVAKLRQNDLDAAQRSFEFALQQEPNNVRALSALADVMYRRGELEQALELFQKAIAIEPQHSPAHFNLGNTFRDLGQIDAAAAEYHAALAITPEHADSHKNLGLLLAGQGAIDEAVSHFENAADLEPRVPQRHADLGYILIDAGQLARAKTEFQAALAIDPNNLSAIFGMGLAQAQSGMREQAEIWLSKVLLIDPQHAGAKSVLQAIRN</sequence>
<reference evidence="2 3" key="1">
    <citation type="submission" date="2019-02" db="EMBL/GenBank/DDBJ databases">
        <title>Deep-cultivation of Planctomycetes and their phenomic and genomic characterization uncovers novel biology.</title>
        <authorList>
            <person name="Wiegand S."/>
            <person name="Jogler M."/>
            <person name="Boedeker C."/>
            <person name="Pinto D."/>
            <person name="Vollmers J."/>
            <person name="Rivas-Marin E."/>
            <person name="Kohn T."/>
            <person name="Peeters S.H."/>
            <person name="Heuer A."/>
            <person name="Rast P."/>
            <person name="Oberbeckmann S."/>
            <person name="Bunk B."/>
            <person name="Jeske O."/>
            <person name="Meyerdierks A."/>
            <person name="Storesund J.E."/>
            <person name="Kallscheuer N."/>
            <person name="Luecker S."/>
            <person name="Lage O.M."/>
            <person name="Pohl T."/>
            <person name="Merkel B.J."/>
            <person name="Hornburger P."/>
            <person name="Mueller R.-W."/>
            <person name="Bruemmer F."/>
            <person name="Labrenz M."/>
            <person name="Spormann A.M."/>
            <person name="Op den Camp H."/>
            <person name="Overmann J."/>
            <person name="Amann R."/>
            <person name="Jetten M.S.M."/>
            <person name="Mascher T."/>
            <person name="Medema M.H."/>
            <person name="Devos D.P."/>
            <person name="Kaster A.-K."/>
            <person name="Ovreas L."/>
            <person name="Rohde M."/>
            <person name="Galperin M.Y."/>
            <person name="Jogler C."/>
        </authorList>
    </citation>
    <scope>NUCLEOTIDE SEQUENCE [LARGE SCALE GENOMIC DNA]</scope>
    <source>
        <strain evidence="2 3">EC9</strain>
    </source>
</reference>
<feature type="repeat" description="TPR" evidence="1">
    <location>
        <begin position="262"/>
        <end position="295"/>
    </location>
</feature>
<organism evidence="2 3">
    <name type="scientific">Rosistilla ulvae</name>
    <dbReference type="NCBI Taxonomy" id="1930277"/>
    <lineage>
        <taxon>Bacteria</taxon>
        <taxon>Pseudomonadati</taxon>
        <taxon>Planctomycetota</taxon>
        <taxon>Planctomycetia</taxon>
        <taxon>Pirellulales</taxon>
        <taxon>Pirellulaceae</taxon>
        <taxon>Rosistilla</taxon>
    </lineage>
</organism>
<keyword evidence="3" id="KW-1185">Reference proteome</keyword>
<dbReference type="InterPro" id="IPR019734">
    <property type="entry name" value="TPR_rpt"/>
</dbReference>
<accession>A0A517LV74</accession>
<protein>
    <submittedName>
        <fullName evidence="2">TPR repeat-containing protein YrrB</fullName>
    </submittedName>
</protein>
<dbReference type="InterPro" id="IPR011990">
    <property type="entry name" value="TPR-like_helical_dom_sf"/>
</dbReference>
<dbReference type="KEGG" id="ruv:EC9_06890"/>
<dbReference type="Pfam" id="PF13432">
    <property type="entry name" value="TPR_16"/>
    <property type="match status" value="1"/>
</dbReference>
<dbReference type="PROSITE" id="PS50293">
    <property type="entry name" value="TPR_REGION"/>
    <property type="match status" value="1"/>
</dbReference>
<dbReference type="Pfam" id="PF13414">
    <property type="entry name" value="TPR_11"/>
    <property type="match status" value="1"/>
</dbReference>
<gene>
    <name evidence="2" type="primary">yrrB_1</name>
    <name evidence="2" type="ORF">EC9_06890</name>
</gene>
<dbReference type="SUPFAM" id="SSF52266">
    <property type="entry name" value="SGNH hydrolase"/>
    <property type="match status" value="1"/>
</dbReference>
<dbReference type="SUPFAM" id="SSF48452">
    <property type="entry name" value="TPR-like"/>
    <property type="match status" value="2"/>
</dbReference>
<evidence type="ECO:0000313" key="3">
    <source>
        <dbReference type="Proteomes" id="UP000319557"/>
    </source>
</evidence>
<dbReference type="Pfam" id="PF14559">
    <property type="entry name" value="TPR_19"/>
    <property type="match status" value="2"/>
</dbReference>
<evidence type="ECO:0000256" key="1">
    <source>
        <dbReference type="PROSITE-ProRule" id="PRU00339"/>
    </source>
</evidence>
<dbReference type="AlphaFoldDB" id="A0A517LV74"/>
<dbReference type="EMBL" id="CP036261">
    <property type="protein sequence ID" value="QDS86525.1"/>
    <property type="molecule type" value="Genomic_DNA"/>
</dbReference>
<feature type="repeat" description="TPR" evidence="1">
    <location>
        <begin position="530"/>
        <end position="563"/>
    </location>
</feature>
<keyword evidence="1" id="KW-0802">TPR repeat</keyword>
<feature type="repeat" description="TPR" evidence="1">
    <location>
        <begin position="564"/>
        <end position="597"/>
    </location>
</feature>
<name>A0A517LV74_9BACT</name>
<dbReference type="SMART" id="SM00028">
    <property type="entry name" value="TPR"/>
    <property type="match status" value="9"/>
</dbReference>
<dbReference type="PROSITE" id="PS50005">
    <property type="entry name" value="TPR"/>
    <property type="match status" value="6"/>
</dbReference>
<feature type="repeat" description="TPR" evidence="1">
    <location>
        <begin position="496"/>
        <end position="529"/>
    </location>
</feature>
<feature type="repeat" description="TPR" evidence="1">
    <location>
        <begin position="462"/>
        <end position="495"/>
    </location>
</feature>
<dbReference type="Gene3D" id="3.40.50.1110">
    <property type="entry name" value="SGNH hydrolase"/>
    <property type="match status" value="1"/>
</dbReference>